<evidence type="ECO:0000256" key="1">
    <source>
        <dbReference type="SAM" id="MobiDB-lite"/>
    </source>
</evidence>
<dbReference type="EMBL" id="REGN01006063">
    <property type="protein sequence ID" value="RNA11023.1"/>
    <property type="molecule type" value="Genomic_DNA"/>
</dbReference>
<feature type="compositionally biased region" description="Polar residues" evidence="1">
    <location>
        <begin position="10"/>
        <end position="20"/>
    </location>
</feature>
<sequence>MLMNVDRQNRGSLKQSQTEPRSAKIGNFSLSSMVPQRIFSPNSKTIKQLLDKEKDPKKRKRRRVDIKIKIRLILSIN</sequence>
<evidence type="ECO:0000313" key="2">
    <source>
        <dbReference type="EMBL" id="RNA11023.1"/>
    </source>
</evidence>
<feature type="region of interest" description="Disordered" evidence="1">
    <location>
        <begin position="1"/>
        <end position="27"/>
    </location>
</feature>
<organism evidence="2 3">
    <name type="scientific">Brachionus plicatilis</name>
    <name type="common">Marine rotifer</name>
    <name type="synonym">Brachionus muelleri</name>
    <dbReference type="NCBI Taxonomy" id="10195"/>
    <lineage>
        <taxon>Eukaryota</taxon>
        <taxon>Metazoa</taxon>
        <taxon>Spiralia</taxon>
        <taxon>Gnathifera</taxon>
        <taxon>Rotifera</taxon>
        <taxon>Eurotatoria</taxon>
        <taxon>Monogononta</taxon>
        <taxon>Pseudotrocha</taxon>
        <taxon>Ploima</taxon>
        <taxon>Brachionidae</taxon>
        <taxon>Brachionus</taxon>
    </lineage>
</organism>
<evidence type="ECO:0000313" key="3">
    <source>
        <dbReference type="Proteomes" id="UP000276133"/>
    </source>
</evidence>
<reference evidence="2 3" key="1">
    <citation type="journal article" date="2018" name="Sci. Rep.">
        <title>Genomic signatures of local adaptation to the degree of environmental predictability in rotifers.</title>
        <authorList>
            <person name="Franch-Gras L."/>
            <person name="Hahn C."/>
            <person name="Garcia-Roger E.M."/>
            <person name="Carmona M.J."/>
            <person name="Serra M."/>
            <person name="Gomez A."/>
        </authorList>
    </citation>
    <scope>NUCLEOTIDE SEQUENCE [LARGE SCALE GENOMIC DNA]</scope>
    <source>
        <strain evidence="2">HYR1</strain>
    </source>
</reference>
<comment type="caution">
    <text evidence="2">The sequence shown here is derived from an EMBL/GenBank/DDBJ whole genome shotgun (WGS) entry which is preliminary data.</text>
</comment>
<dbReference type="AlphaFoldDB" id="A0A3M7QIF2"/>
<proteinExistence type="predicted"/>
<name>A0A3M7QIF2_BRAPC</name>
<accession>A0A3M7QIF2</accession>
<dbReference type="Proteomes" id="UP000276133">
    <property type="component" value="Unassembled WGS sequence"/>
</dbReference>
<gene>
    <name evidence="2" type="ORF">BpHYR1_016258</name>
</gene>
<keyword evidence="3" id="KW-1185">Reference proteome</keyword>
<protein>
    <submittedName>
        <fullName evidence="2">Uncharacterized protein</fullName>
    </submittedName>
</protein>